<dbReference type="STRING" id="3880.G7KT54"/>
<keyword evidence="2" id="KW-0812">Transmembrane</keyword>
<dbReference type="OMA" id="FEDTESC"/>
<dbReference type="Pfam" id="PF04749">
    <property type="entry name" value="PLAC8"/>
    <property type="match status" value="1"/>
</dbReference>
<keyword evidence="2" id="KW-1133">Transmembrane helix</keyword>
<dbReference type="HOGENOM" id="CLU_083147_0_1_1"/>
<dbReference type="eggNOG" id="ENOG502QS3R">
    <property type="taxonomic scope" value="Eukaryota"/>
</dbReference>
<accession>G7KT54</accession>
<dbReference type="NCBIfam" id="TIGR01571">
    <property type="entry name" value="A_thal_Cys_rich"/>
    <property type="match status" value="1"/>
</dbReference>
<dbReference type="InterPro" id="IPR006461">
    <property type="entry name" value="PLAC_motif_containing"/>
</dbReference>
<evidence type="ECO:0000313" key="4">
    <source>
        <dbReference type="EnsemblPlants" id="AES78746"/>
    </source>
</evidence>
<evidence type="ECO:0000256" key="2">
    <source>
        <dbReference type="SAM" id="Phobius"/>
    </source>
</evidence>
<dbReference type="OrthoDB" id="1045822at2759"/>
<dbReference type="AlphaFoldDB" id="G7KT54"/>
<protein>
    <submittedName>
        <fullName evidence="3">Cell number regulator-like protein</fullName>
    </submittedName>
</protein>
<keyword evidence="5" id="KW-1185">Reference proteome</keyword>
<name>G7KT54_MEDTR</name>
<feature type="region of interest" description="Disordered" evidence="1">
    <location>
        <begin position="192"/>
        <end position="240"/>
    </location>
</feature>
<dbReference type="PANTHER" id="PTHR15907">
    <property type="entry name" value="DUF614 FAMILY PROTEIN-RELATED"/>
    <property type="match status" value="1"/>
</dbReference>
<dbReference type="EMBL" id="CM001223">
    <property type="protein sequence ID" value="AES78746.1"/>
    <property type="molecule type" value="Genomic_DNA"/>
</dbReference>
<reference evidence="3 5" key="1">
    <citation type="journal article" date="2011" name="Nature">
        <title>The Medicago genome provides insight into the evolution of rhizobial symbioses.</title>
        <authorList>
            <person name="Young N.D."/>
            <person name="Debelle F."/>
            <person name="Oldroyd G.E."/>
            <person name="Geurts R."/>
            <person name="Cannon S.B."/>
            <person name="Udvardi M.K."/>
            <person name="Benedito V.A."/>
            <person name="Mayer K.F."/>
            <person name="Gouzy J."/>
            <person name="Schoof H."/>
            <person name="Van de Peer Y."/>
            <person name="Proost S."/>
            <person name="Cook D.R."/>
            <person name="Meyers B.C."/>
            <person name="Spannagl M."/>
            <person name="Cheung F."/>
            <person name="De Mita S."/>
            <person name="Krishnakumar V."/>
            <person name="Gundlach H."/>
            <person name="Zhou S."/>
            <person name="Mudge J."/>
            <person name="Bharti A.K."/>
            <person name="Murray J.D."/>
            <person name="Naoumkina M.A."/>
            <person name="Rosen B."/>
            <person name="Silverstein K.A."/>
            <person name="Tang H."/>
            <person name="Rombauts S."/>
            <person name="Zhao P.X."/>
            <person name="Zhou P."/>
            <person name="Barbe V."/>
            <person name="Bardou P."/>
            <person name="Bechner M."/>
            <person name="Bellec A."/>
            <person name="Berger A."/>
            <person name="Berges H."/>
            <person name="Bidwell S."/>
            <person name="Bisseling T."/>
            <person name="Choisne N."/>
            <person name="Couloux A."/>
            <person name="Denny R."/>
            <person name="Deshpande S."/>
            <person name="Dai X."/>
            <person name="Doyle J.J."/>
            <person name="Dudez A.M."/>
            <person name="Farmer A.D."/>
            <person name="Fouteau S."/>
            <person name="Franken C."/>
            <person name="Gibelin C."/>
            <person name="Gish J."/>
            <person name="Goldstein S."/>
            <person name="Gonzalez A.J."/>
            <person name="Green P.J."/>
            <person name="Hallab A."/>
            <person name="Hartog M."/>
            <person name="Hua A."/>
            <person name="Humphray S.J."/>
            <person name="Jeong D.H."/>
            <person name="Jing Y."/>
            <person name="Jocker A."/>
            <person name="Kenton S.M."/>
            <person name="Kim D.J."/>
            <person name="Klee K."/>
            <person name="Lai H."/>
            <person name="Lang C."/>
            <person name="Lin S."/>
            <person name="Macmil S.L."/>
            <person name="Magdelenat G."/>
            <person name="Matthews L."/>
            <person name="McCorrison J."/>
            <person name="Monaghan E.L."/>
            <person name="Mun J.H."/>
            <person name="Najar F.Z."/>
            <person name="Nicholson C."/>
            <person name="Noirot C."/>
            <person name="O'Bleness M."/>
            <person name="Paule C.R."/>
            <person name="Poulain J."/>
            <person name="Prion F."/>
            <person name="Qin B."/>
            <person name="Qu C."/>
            <person name="Retzel E.F."/>
            <person name="Riddle C."/>
            <person name="Sallet E."/>
            <person name="Samain S."/>
            <person name="Samson N."/>
            <person name="Sanders I."/>
            <person name="Saurat O."/>
            <person name="Scarpelli C."/>
            <person name="Schiex T."/>
            <person name="Segurens B."/>
            <person name="Severin A.J."/>
            <person name="Sherrier D.J."/>
            <person name="Shi R."/>
            <person name="Sims S."/>
            <person name="Singer S.R."/>
            <person name="Sinharoy S."/>
            <person name="Sterck L."/>
            <person name="Viollet A."/>
            <person name="Wang B.B."/>
            <person name="Wang K."/>
            <person name="Wang M."/>
            <person name="Wang X."/>
            <person name="Warfsmann J."/>
            <person name="Weissenbach J."/>
            <person name="White D.D."/>
            <person name="White J.D."/>
            <person name="Wiley G.B."/>
            <person name="Wincker P."/>
            <person name="Xing Y."/>
            <person name="Yang L."/>
            <person name="Yao Z."/>
            <person name="Ying F."/>
            <person name="Zhai J."/>
            <person name="Zhou L."/>
            <person name="Zuber A."/>
            <person name="Denarie J."/>
            <person name="Dixon R.A."/>
            <person name="May G.D."/>
            <person name="Schwartz D.C."/>
            <person name="Rogers J."/>
            <person name="Quetier F."/>
            <person name="Town C.D."/>
            <person name="Roe B.A."/>
        </authorList>
    </citation>
    <scope>NUCLEOTIDE SEQUENCE [LARGE SCALE GENOMIC DNA]</scope>
    <source>
        <strain evidence="3">A17</strain>
        <strain evidence="4 5">cv. Jemalong A17</strain>
    </source>
</reference>
<reference evidence="3 5" key="2">
    <citation type="journal article" date="2014" name="BMC Genomics">
        <title>An improved genome release (version Mt4.0) for the model legume Medicago truncatula.</title>
        <authorList>
            <person name="Tang H."/>
            <person name="Krishnakumar V."/>
            <person name="Bidwell S."/>
            <person name="Rosen B."/>
            <person name="Chan A."/>
            <person name="Zhou S."/>
            <person name="Gentzbittel L."/>
            <person name="Childs K.L."/>
            <person name="Yandell M."/>
            <person name="Gundlach H."/>
            <person name="Mayer K.F."/>
            <person name="Schwartz D.C."/>
            <person name="Town C.D."/>
        </authorList>
    </citation>
    <scope>GENOME REANNOTATION</scope>
    <source>
        <strain evidence="4 5">cv. Jemalong A17</strain>
    </source>
</reference>
<proteinExistence type="predicted"/>
<dbReference type="EnsemblPlants" id="AES78746">
    <property type="protein sequence ID" value="AES78746"/>
    <property type="gene ID" value="MTR_7g044840"/>
</dbReference>
<evidence type="ECO:0000313" key="3">
    <source>
        <dbReference type="EMBL" id="AES78746.1"/>
    </source>
</evidence>
<dbReference type="KEGG" id="mtr:11437234"/>
<evidence type="ECO:0000256" key="1">
    <source>
        <dbReference type="SAM" id="MobiDB-lite"/>
    </source>
</evidence>
<evidence type="ECO:0000313" key="5">
    <source>
        <dbReference type="Proteomes" id="UP000002051"/>
    </source>
</evidence>
<organism evidence="3 5">
    <name type="scientific">Medicago truncatula</name>
    <name type="common">Barrel medic</name>
    <name type="synonym">Medicago tribuloides</name>
    <dbReference type="NCBI Taxonomy" id="3880"/>
    <lineage>
        <taxon>Eukaryota</taxon>
        <taxon>Viridiplantae</taxon>
        <taxon>Streptophyta</taxon>
        <taxon>Embryophyta</taxon>
        <taxon>Tracheophyta</taxon>
        <taxon>Spermatophyta</taxon>
        <taxon>Magnoliopsida</taxon>
        <taxon>eudicotyledons</taxon>
        <taxon>Gunneridae</taxon>
        <taxon>Pentapetalae</taxon>
        <taxon>rosids</taxon>
        <taxon>fabids</taxon>
        <taxon>Fabales</taxon>
        <taxon>Fabaceae</taxon>
        <taxon>Papilionoideae</taxon>
        <taxon>50 kb inversion clade</taxon>
        <taxon>NPAAA clade</taxon>
        <taxon>Hologalegina</taxon>
        <taxon>IRL clade</taxon>
        <taxon>Trifolieae</taxon>
        <taxon>Medicago</taxon>
    </lineage>
</organism>
<keyword evidence="2" id="KW-0472">Membrane</keyword>
<feature type="transmembrane region" description="Helical" evidence="2">
    <location>
        <begin position="102"/>
        <end position="125"/>
    </location>
</feature>
<dbReference type="Proteomes" id="UP000002051">
    <property type="component" value="Unassembled WGS sequence"/>
</dbReference>
<feature type="transmembrane region" description="Helical" evidence="2">
    <location>
        <begin position="131"/>
        <end position="151"/>
    </location>
</feature>
<dbReference type="PaxDb" id="3880-AES78746"/>
<reference evidence="4" key="3">
    <citation type="submission" date="2015-04" db="UniProtKB">
        <authorList>
            <consortium name="EnsemblPlants"/>
        </authorList>
    </citation>
    <scope>IDENTIFICATION</scope>
    <source>
        <strain evidence="4">cv. Jemalong A17</strain>
    </source>
</reference>
<gene>
    <name evidence="4" type="primary">11437234</name>
    <name evidence="3" type="ordered locus">MTR_7g044840</name>
</gene>
<feature type="compositionally biased region" description="Polar residues" evidence="1">
    <location>
        <begin position="192"/>
        <end position="203"/>
    </location>
</feature>
<sequence>MGDNRSRYVKLTKDKEQAPFQDITPGELNQPIDIQLNTRRCLECGQVLPEAYQPPADEDWTTGICGCVEDTDSCWTGLFCPCVQYGRNIEAINDDIPWTNGCVCHAICVEGGMALAVATAFFNGIDPETSFLIAEGLFFSWWMCGIYTGLFRQSLQKKYHLKDSPCDPCMVHCCLHWCAICQEHREMKNHLSSDNTNTDGTITNPPPVQEIKSDLNNESTSSASSSTKDHEHNNLEIQPV</sequence>